<evidence type="ECO:0000313" key="8">
    <source>
        <dbReference type="EMBL" id="NIJ09223.1"/>
    </source>
</evidence>
<dbReference type="Pfam" id="PF00355">
    <property type="entry name" value="Rieske"/>
    <property type="match status" value="1"/>
</dbReference>
<dbReference type="PANTHER" id="PTHR43756">
    <property type="entry name" value="CHOLINE MONOOXYGENASE, CHLOROPLASTIC"/>
    <property type="match status" value="1"/>
</dbReference>
<dbReference type="InterPro" id="IPR001663">
    <property type="entry name" value="Rng_hydr_dOase-A"/>
</dbReference>
<gene>
    <name evidence="8" type="ORF">FHS31_002855</name>
</gene>
<comment type="caution">
    <text evidence="8">The sequence shown here is derived from an EMBL/GenBank/DDBJ whole genome shotgun (WGS) entry which is preliminary data.</text>
</comment>
<accession>A0ABX0TUN1</accession>
<dbReference type="Gene3D" id="2.102.10.10">
    <property type="entry name" value="Rieske [2Fe-2S] iron-sulphur domain"/>
    <property type="match status" value="1"/>
</dbReference>
<dbReference type="SUPFAM" id="SSF55961">
    <property type="entry name" value="Bet v1-like"/>
    <property type="match status" value="1"/>
</dbReference>
<organism evidence="8 9">
    <name type="scientific">Sphingomonas vulcanisoli</name>
    <dbReference type="NCBI Taxonomy" id="1658060"/>
    <lineage>
        <taxon>Bacteria</taxon>
        <taxon>Pseudomonadati</taxon>
        <taxon>Pseudomonadota</taxon>
        <taxon>Alphaproteobacteria</taxon>
        <taxon>Sphingomonadales</taxon>
        <taxon>Sphingomonadaceae</taxon>
        <taxon>Sphingomonas</taxon>
    </lineage>
</organism>
<dbReference type="SUPFAM" id="SSF50022">
    <property type="entry name" value="ISP domain"/>
    <property type="match status" value="1"/>
</dbReference>
<keyword evidence="3" id="KW-0479">Metal-binding</keyword>
<dbReference type="PRINTS" id="PR00090">
    <property type="entry name" value="RNGDIOXGNASE"/>
</dbReference>
<comment type="similarity">
    <text evidence="1">Belongs to the bacterial ring-hydroxylating dioxygenase alpha subunit family.</text>
</comment>
<reference evidence="8 9" key="1">
    <citation type="submission" date="2020-03" db="EMBL/GenBank/DDBJ databases">
        <title>Genomic Encyclopedia of Type Strains, Phase III (KMG-III): the genomes of soil and plant-associated and newly described type strains.</title>
        <authorList>
            <person name="Whitman W."/>
        </authorList>
    </citation>
    <scope>NUCLEOTIDE SEQUENCE [LARGE SCALE GENOMIC DNA]</scope>
    <source>
        <strain evidence="8 9">CECT 8804</strain>
    </source>
</reference>
<dbReference type="PROSITE" id="PS51296">
    <property type="entry name" value="RIESKE"/>
    <property type="match status" value="1"/>
</dbReference>
<evidence type="ECO:0000259" key="7">
    <source>
        <dbReference type="PROSITE" id="PS51296"/>
    </source>
</evidence>
<evidence type="ECO:0000256" key="6">
    <source>
        <dbReference type="ARBA" id="ARBA00023014"/>
    </source>
</evidence>
<evidence type="ECO:0000256" key="2">
    <source>
        <dbReference type="ARBA" id="ARBA00022714"/>
    </source>
</evidence>
<keyword evidence="5" id="KW-0408">Iron</keyword>
<dbReference type="PANTHER" id="PTHR43756:SF1">
    <property type="entry name" value="3-PHENYLPROPIONATE_CINNAMIC ACID DIOXYGENASE SUBUNIT ALPHA"/>
    <property type="match status" value="1"/>
</dbReference>
<dbReference type="InterPro" id="IPR036922">
    <property type="entry name" value="Rieske_2Fe-2S_sf"/>
</dbReference>
<dbReference type="RefSeq" id="WP_167074639.1">
    <property type="nucleotide sequence ID" value="NZ_JAAOZC010000009.1"/>
</dbReference>
<proteinExistence type="inferred from homology"/>
<keyword evidence="4" id="KW-0560">Oxidoreductase</keyword>
<dbReference type="Proteomes" id="UP000727456">
    <property type="component" value="Unassembled WGS sequence"/>
</dbReference>
<dbReference type="Gene3D" id="3.90.380.10">
    <property type="entry name" value="Naphthalene 1,2-dioxygenase Alpha Subunit, Chain A, domain 1"/>
    <property type="match status" value="1"/>
</dbReference>
<feature type="domain" description="Rieske" evidence="7">
    <location>
        <begin position="49"/>
        <end position="159"/>
    </location>
</feature>
<keyword evidence="9" id="KW-1185">Reference proteome</keyword>
<sequence>MLKTKAKSRLPEDFHDLVDPEQATVDRSIFSDEEIYKLELERIFARGWNFMCHESQIPKPGDFFLSFIGDDSVIATRDKTGKLQVFLNTCRHRGNAVCRAEQGHTKSFLCTYHGWTYGLDGKLIGVPGYKDFYHEDLDRSQWGLVAAPHVESYKGFVFACMDPDAPNLNEFLGPVGRIGLDLIAERGRIVPIDGIKKNIIGCNWKLAVDNAFDYYHAPLTHASTIMVRNPRVDKEGNALPPRANSSANDHRVMLGSYGHAISGPKVSETERSLAALLPDHKIEPRVDLAWRDKPETLEAMGPAGIEINSHPNIFPNMWVTESSQVALRIPRGPRSTEVWWFSFVDADLSDERQKAYVEHSNFLHGPSGMNEQEDGENWDQSTRGTASILAKNFPLNYAMNRDRGEVKFDNAGVAYIDTHVNEHAQLWMYMCWADWMTAPDWSSLKQRHESPPTDRF</sequence>
<evidence type="ECO:0000256" key="1">
    <source>
        <dbReference type="ARBA" id="ARBA00008751"/>
    </source>
</evidence>
<keyword evidence="6" id="KW-0411">Iron-sulfur</keyword>
<evidence type="ECO:0000256" key="3">
    <source>
        <dbReference type="ARBA" id="ARBA00022723"/>
    </source>
</evidence>
<protein>
    <submittedName>
        <fullName evidence="8">Phenylpropionate dioxygenase-like ring-hydroxylating dioxygenase large terminal subunit</fullName>
    </submittedName>
</protein>
<dbReference type="Pfam" id="PF00848">
    <property type="entry name" value="Ring_hydroxyl_A"/>
    <property type="match status" value="1"/>
</dbReference>
<dbReference type="InterPro" id="IPR015879">
    <property type="entry name" value="Ring_hydroxy_dOase_asu_C_dom"/>
</dbReference>
<evidence type="ECO:0000256" key="5">
    <source>
        <dbReference type="ARBA" id="ARBA00023004"/>
    </source>
</evidence>
<evidence type="ECO:0000256" key="4">
    <source>
        <dbReference type="ARBA" id="ARBA00023002"/>
    </source>
</evidence>
<keyword evidence="2" id="KW-0001">2Fe-2S</keyword>
<dbReference type="InterPro" id="IPR017941">
    <property type="entry name" value="Rieske_2Fe-2S"/>
</dbReference>
<dbReference type="EMBL" id="JAAOZC010000009">
    <property type="protein sequence ID" value="NIJ09223.1"/>
    <property type="molecule type" value="Genomic_DNA"/>
</dbReference>
<evidence type="ECO:0000313" key="9">
    <source>
        <dbReference type="Proteomes" id="UP000727456"/>
    </source>
</evidence>
<name>A0ABX0TUN1_9SPHN</name>